<dbReference type="EMBL" id="VSSQ01004833">
    <property type="protein sequence ID" value="MPM26815.1"/>
    <property type="molecule type" value="Genomic_DNA"/>
</dbReference>
<comment type="caution">
    <text evidence="1">The sequence shown here is derived from an EMBL/GenBank/DDBJ whole genome shotgun (WGS) entry which is preliminary data.</text>
</comment>
<accession>A0A644YE26</accession>
<protein>
    <submittedName>
        <fullName evidence="1">Uncharacterized protein</fullName>
    </submittedName>
</protein>
<sequence>MKIIDIETYEDVRAVHTRYRYDSIFSGLDAKALLDQFASLGVLISGITVYYSTEDYGSCAPTEADSIEDLEKRSNQVCWKYVESIQFLGSDDAECFHGEIVPLDSGGYYRKSVVKQQS</sequence>
<gene>
    <name evidence="1" type="ORF">SDC9_73320</name>
</gene>
<proteinExistence type="predicted"/>
<reference evidence="1" key="1">
    <citation type="submission" date="2019-08" db="EMBL/GenBank/DDBJ databases">
        <authorList>
            <person name="Kucharzyk K."/>
            <person name="Murdoch R.W."/>
            <person name="Higgins S."/>
            <person name="Loffler F."/>
        </authorList>
    </citation>
    <scope>NUCLEOTIDE SEQUENCE</scope>
</reference>
<name>A0A644YE26_9ZZZZ</name>
<dbReference type="AlphaFoldDB" id="A0A644YE26"/>
<organism evidence="1">
    <name type="scientific">bioreactor metagenome</name>
    <dbReference type="NCBI Taxonomy" id="1076179"/>
    <lineage>
        <taxon>unclassified sequences</taxon>
        <taxon>metagenomes</taxon>
        <taxon>ecological metagenomes</taxon>
    </lineage>
</organism>
<evidence type="ECO:0000313" key="1">
    <source>
        <dbReference type="EMBL" id="MPM26815.1"/>
    </source>
</evidence>